<name>A0A2V4NE71_9RHOB</name>
<keyword evidence="1" id="KW-0812">Transmembrane</keyword>
<evidence type="ECO:0000256" key="1">
    <source>
        <dbReference type="SAM" id="Phobius"/>
    </source>
</evidence>
<evidence type="ECO:0000313" key="4">
    <source>
        <dbReference type="Proteomes" id="UP000248012"/>
    </source>
</evidence>
<dbReference type="RefSeq" id="WP_110795305.1">
    <property type="nucleotide sequence ID" value="NZ_KZ826482.1"/>
</dbReference>
<evidence type="ECO:0008006" key="5">
    <source>
        <dbReference type="Google" id="ProtNLM"/>
    </source>
</evidence>
<organism evidence="3 4">
    <name type="scientific">Litorivita pollutaquae</name>
    <dbReference type="NCBI Taxonomy" id="2200892"/>
    <lineage>
        <taxon>Bacteria</taxon>
        <taxon>Pseudomonadati</taxon>
        <taxon>Pseudomonadota</taxon>
        <taxon>Alphaproteobacteria</taxon>
        <taxon>Rhodobacterales</taxon>
        <taxon>Paracoccaceae</taxon>
        <taxon>Litorivita</taxon>
    </lineage>
</organism>
<proteinExistence type="predicted"/>
<dbReference type="InterPro" id="IPR022472">
    <property type="entry name" value="VPLPA-CTERM"/>
</dbReference>
<keyword evidence="4" id="KW-1185">Reference proteome</keyword>
<protein>
    <recommendedName>
        <fullName evidence="5">VPLPA-CTERM protein sorting domain-containing protein</fullName>
    </recommendedName>
</protein>
<keyword evidence="1" id="KW-1133">Transmembrane helix</keyword>
<evidence type="ECO:0000256" key="2">
    <source>
        <dbReference type="SAM" id="SignalP"/>
    </source>
</evidence>
<evidence type="ECO:0000313" key="3">
    <source>
        <dbReference type="EMBL" id="PYC48573.1"/>
    </source>
</evidence>
<reference evidence="3 4" key="1">
    <citation type="submission" date="2018-05" db="EMBL/GenBank/DDBJ databases">
        <title>Oceanovita maritima gen. nov., sp. nov., a marine bacterium in the family Rhodobacteraceae isolated from surface seawater of Lundu port Xiamen, China.</title>
        <authorList>
            <person name="Hetharua B.H."/>
            <person name="Min D."/>
            <person name="Liao H."/>
            <person name="Tian Y."/>
        </authorList>
    </citation>
    <scope>NUCLEOTIDE SEQUENCE [LARGE SCALE GENOMIC DNA]</scope>
    <source>
        <strain evidence="3 4">FSX-11</strain>
    </source>
</reference>
<feature type="transmembrane region" description="Helical" evidence="1">
    <location>
        <begin position="183"/>
        <end position="202"/>
    </location>
</feature>
<accession>A0A2V4NE71</accession>
<sequence length="207" mass="21990">MKAIFASVLALYAATPALAETVVMTFDDVAGDYTAFDDTLGDSTHVDVTNDTLYGFGSAGVYESHLEHWTNNYSGLTDIAFPSASGRVGQLAFGIDAGYELTFDSFDFGNYFDGSTARDASFRIYDAAWGLVWSSDVTGHTGAAVTMTPGVAITGTGYFQWGTDWNIGIDNFAYSVAEITPAVPLPAGLPLLLAGLTGFGVLRRRKS</sequence>
<feature type="chain" id="PRO_5016042274" description="VPLPA-CTERM protein sorting domain-containing protein" evidence="2">
    <location>
        <begin position="20"/>
        <end position="207"/>
    </location>
</feature>
<dbReference type="Proteomes" id="UP000248012">
    <property type="component" value="Unassembled WGS sequence"/>
</dbReference>
<dbReference type="NCBIfam" id="TIGR03370">
    <property type="entry name" value="VPLPA-CTERM"/>
    <property type="match status" value="1"/>
</dbReference>
<keyword evidence="1" id="KW-0472">Membrane</keyword>
<dbReference type="OrthoDB" id="9840629at2"/>
<feature type="signal peptide" evidence="2">
    <location>
        <begin position="1"/>
        <end position="19"/>
    </location>
</feature>
<keyword evidence="2" id="KW-0732">Signal</keyword>
<gene>
    <name evidence="3" type="ORF">DI396_06305</name>
</gene>
<comment type="caution">
    <text evidence="3">The sequence shown here is derived from an EMBL/GenBank/DDBJ whole genome shotgun (WGS) entry which is preliminary data.</text>
</comment>
<dbReference type="AlphaFoldDB" id="A0A2V4NE71"/>
<dbReference type="EMBL" id="QFVT01000003">
    <property type="protein sequence ID" value="PYC48573.1"/>
    <property type="molecule type" value="Genomic_DNA"/>
</dbReference>